<reference evidence="2" key="1">
    <citation type="journal article" date="2019" name="Int. J. Syst. Evol. Microbiol.">
        <title>The Global Catalogue of Microorganisms (GCM) 10K type strain sequencing project: providing services to taxonomists for standard genome sequencing and annotation.</title>
        <authorList>
            <consortium name="The Broad Institute Genomics Platform"/>
            <consortium name="The Broad Institute Genome Sequencing Center for Infectious Disease"/>
            <person name="Wu L."/>
            <person name="Ma J."/>
        </authorList>
    </citation>
    <scope>NUCLEOTIDE SEQUENCE [LARGE SCALE GENOMIC DNA]</scope>
    <source>
        <strain evidence="2">JCM 3296</strain>
    </source>
</reference>
<evidence type="ECO:0008006" key="3">
    <source>
        <dbReference type="Google" id="ProtNLM"/>
    </source>
</evidence>
<accession>A0ABQ2VFY6</accession>
<evidence type="ECO:0000313" key="2">
    <source>
        <dbReference type="Proteomes" id="UP000649573"/>
    </source>
</evidence>
<protein>
    <recommendedName>
        <fullName evidence="3">DUF222 domain-containing protein</fullName>
    </recommendedName>
</protein>
<sequence>MRVLDLAPENHACDHDRVKAVVAADNAWVGTLPTLVALRAELARRLNELALDTSLEIPDRIAHLRLAAEVDPGTARDTALALAATHNNDLRATAATVIAATPGRPDDLKQILKLLASESRQDIRHSLEVAKHRISSGTIGEAVNALADLLDPAPQTRHDWTLRFSSRIRSTTTAS</sequence>
<gene>
    <name evidence="1" type="ORF">GCM10010178_88610</name>
</gene>
<dbReference type="Proteomes" id="UP000649573">
    <property type="component" value="Unassembled WGS sequence"/>
</dbReference>
<keyword evidence="2" id="KW-1185">Reference proteome</keyword>
<organism evidence="1 2">
    <name type="scientific">Lentzea flava</name>
    <dbReference type="NCBI Taxonomy" id="103732"/>
    <lineage>
        <taxon>Bacteria</taxon>
        <taxon>Bacillati</taxon>
        <taxon>Actinomycetota</taxon>
        <taxon>Actinomycetes</taxon>
        <taxon>Pseudonocardiales</taxon>
        <taxon>Pseudonocardiaceae</taxon>
        <taxon>Lentzea</taxon>
    </lineage>
</organism>
<proteinExistence type="predicted"/>
<evidence type="ECO:0000313" key="1">
    <source>
        <dbReference type="EMBL" id="GGU84595.1"/>
    </source>
</evidence>
<dbReference type="RefSeq" id="WP_189259798.1">
    <property type="nucleotide sequence ID" value="NZ_BMRE01000090.1"/>
</dbReference>
<name>A0ABQ2VFY6_9PSEU</name>
<dbReference type="EMBL" id="BMRE01000090">
    <property type="protein sequence ID" value="GGU84595.1"/>
    <property type="molecule type" value="Genomic_DNA"/>
</dbReference>
<comment type="caution">
    <text evidence="1">The sequence shown here is derived from an EMBL/GenBank/DDBJ whole genome shotgun (WGS) entry which is preliminary data.</text>
</comment>